<gene>
    <name evidence="1" type="ORF">ACFQ2K_46605</name>
</gene>
<evidence type="ECO:0000313" key="1">
    <source>
        <dbReference type="EMBL" id="MFD0628986.1"/>
    </source>
</evidence>
<accession>A0ABW2X7Z0</accession>
<reference evidence="2" key="1">
    <citation type="journal article" date="2019" name="Int. J. Syst. Evol. Microbiol.">
        <title>The Global Catalogue of Microorganisms (GCM) 10K type strain sequencing project: providing services to taxonomists for standard genome sequencing and annotation.</title>
        <authorList>
            <consortium name="The Broad Institute Genomics Platform"/>
            <consortium name="The Broad Institute Genome Sequencing Center for Infectious Disease"/>
            <person name="Wu L."/>
            <person name="Ma J."/>
        </authorList>
    </citation>
    <scope>NUCLEOTIDE SEQUENCE [LARGE SCALE GENOMIC DNA]</scope>
    <source>
        <strain evidence="2">JCM 12607</strain>
    </source>
</reference>
<sequence length="41" mass="4308">MPSEQVTPGRRVKAAVVAVACQEEAKPVTRVPSGATLTRES</sequence>
<proteinExistence type="predicted"/>
<evidence type="ECO:0000313" key="2">
    <source>
        <dbReference type="Proteomes" id="UP001596915"/>
    </source>
</evidence>
<dbReference type="Proteomes" id="UP001596915">
    <property type="component" value="Unassembled WGS sequence"/>
</dbReference>
<organism evidence="1 2">
    <name type="scientific">Streptomyces sanglieri</name>
    <dbReference type="NCBI Taxonomy" id="193460"/>
    <lineage>
        <taxon>Bacteria</taxon>
        <taxon>Bacillati</taxon>
        <taxon>Actinomycetota</taxon>
        <taxon>Actinomycetes</taxon>
        <taxon>Kitasatosporales</taxon>
        <taxon>Streptomycetaceae</taxon>
        <taxon>Streptomyces</taxon>
    </lineage>
</organism>
<comment type="caution">
    <text evidence="1">The sequence shown here is derived from an EMBL/GenBank/DDBJ whole genome shotgun (WGS) entry which is preliminary data.</text>
</comment>
<name>A0ABW2X7Z0_9ACTN</name>
<dbReference type="EMBL" id="JBHTGL010000008">
    <property type="protein sequence ID" value="MFD0628986.1"/>
    <property type="molecule type" value="Genomic_DNA"/>
</dbReference>
<protein>
    <submittedName>
        <fullName evidence="1">Uncharacterized protein</fullName>
    </submittedName>
</protein>
<keyword evidence="2" id="KW-1185">Reference proteome</keyword>